<feature type="transmembrane region" description="Helical" evidence="1">
    <location>
        <begin position="84"/>
        <end position="107"/>
    </location>
</feature>
<dbReference type="AlphaFoldDB" id="A0AA94EHL5"/>
<dbReference type="EMBL" id="PIPS01000001">
    <property type="protein sequence ID" value="RUO45140.1"/>
    <property type="molecule type" value="Genomic_DNA"/>
</dbReference>
<keyword evidence="3" id="KW-1185">Reference proteome</keyword>
<accession>A0AA94EHL5</accession>
<evidence type="ECO:0000313" key="3">
    <source>
        <dbReference type="Proteomes" id="UP000286680"/>
    </source>
</evidence>
<feature type="transmembrane region" description="Helical" evidence="1">
    <location>
        <begin position="207"/>
        <end position="225"/>
    </location>
</feature>
<proteinExistence type="predicted"/>
<sequence length="249" mass="27641">MIAMHTTLTGRLPPAGGMMALLGLAVTIGAFSSIYFADWFIYPMQWVSDFLHNAELMLISLLHLAGLSDNLSATYYSFARKDNVGVFAGGLYIATEVFYLVAVVVLATRAATQSHETATQPSAPKKTISAYLLLNLAYTVAFFYWIMFDIQFAHSYQDALLGPLSERTDSLASAFIGTWGWKLMLFVPLQLALIVAVWRGSSWFKRVFAGYLLFDVVYYAVLSYLATGSHSGLFVSTLALLMFIPYLRK</sequence>
<feature type="transmembrane region" description="Helical" evidence="1">
    <location>
        <begin position="179"/>
        <end position="198"/>
    </location>
</feature>
<organism evidence="2 3">
    <name type="scientific">Idiomarina aquatica</name>
    <dbReference type="NCBI Taxonomy" id="1327752"/>
    <lineage>
        <taxon>Bacteria</taxon>
        <taxon>Pseudomonadati</taxon>
        <taxon>Pseudomonadota</taxon>
        <taxon>Gammaproteobacteria</taxon>
        <taxon>Alteromonadales</taxon>
        <taxon>Idiomarinaceae</taxon>
        <taxon>Idiomarina</taxon>
    </lineage>
</organism>
<keyword evidence="1" id="KW-0472">Membrane</keyword>
<keyword evidence="1" id="KW-1133">Transmembrane helix</keyword>
<feature type="transmembrane region" description="Helical" evidence="1">
    <location>
        <begin position="20"/>
        <end position="42"/>
    </location>
</feature>
<keyword evidence="1" id="KW-0812">Transmembrane</keyword>
<comment type="caution">
    <text evidence="2">The sequence shown here is derived from an EMBL/GenBank/DDBJ whole genome shotgun (WGS) entry which is preliminary data.</text>
</comment>
<dbReference type="RefSeq" id="WP_105305757.1">
    <property type="nucleotide sequence ID" value="NZ_PIPS01000001.1"/>
</dbReference>
<feature type="transmembrane region" description="Helical" evidence="1">
    <location>
        <begin position="231"/>
        <end position="247"/>
    </location>
</feature>
<evidence type="ECO:0000313" key="2">
    <source>
        <dbReference type="EMBL" id="RUO45140.1"/>
    </source>
</evidence>
<gene>
    <name evidence="2" type="ORF">CWE23_03730</name>
</gene>
<name>A0AA94EHL5_9GAMM</name>
<reference evidence="3" key="1">
    <citation type="journal article" date="2018" name="Front. Microbiol.">
        <title>Genome-Based Analysis Reveals the Taxonomy and Diversity of the Family Idiomarinaceae.</title>
        <authorList>
            <person name="Liu Y."/>
            <person name="Lai Q."/>
            <person name="Shao Z."/>
        </authorList>
    </citation>
    <scope>NUCLEOTIDE SEQUENCE [LARGE SCALE GENOMIC DNA]</scope>
    <source>
        <strain evidence="3">SN-14</strain>
    </source>
</reference>
<feature type="transmembrane region" description="Helical" evidence="1">
    <location>
        <begin position="128"/>
        <end position="147"/>
    </location>
</feature>
<protein>
    <submittedName>
        <fullName evidence="2">Uncharacterized protein</fullName>
    </submittedName>
</protein>
<dbReference type="Proteomes" id="UP000286680">
    <property type="component" value="Unassembled WGS sequence"/>
</dbReference>
<evidence type="ECO:0000256" key="1">
    <source>
        <dbReference type="SAM" id="Phobius"/>
    </source>
</evidence>